<dbReference type="EMBL" id="ATHI01000006">
    <property type="protein sequence ID" value="EPR34751.1"/>
    <property type="molecule type" value="Genomic_DNA"/>
</dbReference>
<evidence type="ECO:0000256" key="8">
    <source>
        <dbReference type="ARBA" id="ARBA00022741"/>
    </source>
</evidence>
<dbReference type="SMART" id="SM00387">
    <property type="entry name" value="HATPase_c"/>
    <property type="match status" value="1"/>
</dbReference>
<dbReference type="Gene3D" id="1.10.287.130">
    <property type="match status" value="1"/>
</dbReference>
<evidence type="ECO:0000256" key="4">
    <source>
        <dbReference type="ARBA" id="ARBA00022475"/>
    </source>
</evidence>
<dbReference type="InterPro" id="IPR004358">
    <property type="entry name" value="Sig_transdc_His_kin-like_C"/>
</dbReference>
<dbReference type="InterPro" id="IPR005467">
    <property type="entry name" value="His_kinase_dom"/>
</dbReference>
<evidence type="ECO:0000256" key="7">
    <source>
        <dbReference type="ARBA" id="ARBA00022692"/>
    </source>
</evidence>
<keyword evidence="4" id="KW-1003">Cell membrane</keyword>
<evidence type="ECO:0000256" key="9">
    <source>
        <dbReference type="ARBA" id="ARBA00022777"/>
    </source>
</evidence>
<sequence>MPLSHHITPSFWNRDDMKSHFKSLFNYRKLWRFAVLLTLGVSLLPLLAVAVIDYTITETAAEQETVLRTSRLVSNTRRIIDAFFDERLHALMFIAADNTMPDLAYESRLWDVLLHLQGSFGGFVDIGVIDANGLQLNYVGPYNLLGRDYSKQDWFQKTLQKGTYISEVSTGFRGVPHISISVRKDLPGGEFFILRATIDTDRFNQIVKGLYLASRGDAFIINRDRVLQTPSRNHGDVLTTIDLPLPPWSASSEVIEIKGESGRLLSIGYAYIHRTPFVLVIVKDRDELLSSWHSSRRSLLGFLFISIGIMVLVLVGVATMLVNRIHLADLRRVQALRQAEHASKMASIGRLAAGVAHEINNPLAIIGEKAGLMKDIFVFEGKYAQDKRLMGLADSILAAVERGGAITKRLLGFARHIDMSVKSVDVLEIIKECLEFLHKEAEFRSIEINVQSDENVPVFESDHGKLQQIFINIFNNAFAAMSEGGHLNVHITPGEGEVVVHISDDGCGIPKEDLGHIFEPFFSTKKGEGGTGLGLSITYGLVQELGGRIEVESTVGKGTTFHVHLPTTRPPKKE</sequence>
<dbReference type="InterPro" id="IPR036097">
    <property type="entry name" value="HisK_dim/P_sf"/>
</dbReference>
<evidence type="ECO:0000256" key="13">
    <source>
        <dbReference type="ARBA" id="ARBA00023136"/>
    </source>
</evidence>
<evidence type="ECO:0000256" key="2">
    <source>
        <dbReference type="ARBA" id="ARBA00004651"/>
    </source>
</evidence>
<dbReference type="Pfam" id="PF02743">
    <property type="entry name" value="dCache_1"/>
    <property type="match status" value="1"/>
</dbReference>
<protein>
    <recommendedName>
        <fullName evidence="3">histidine kinase</fullName>
        <ecNumber evidence="3">2.7.13.3</ecNumber>
    </recommendedName>
</protein>
<feature type="domain" description="Histidine kinase" evidence="15">
    <location>
        <begin position="354"/>
        <end position="569"/>
    </location>
</feature>
<organism evidence="16 17">
    <name type="scientific">Alkalidesulfovibrio alkalitolerans DSM 16529</name>
    <dbReference type="NCBI Taxonomy" id="1121439"/>
    <lineage>
        <taxon>Bacteria</taxon>
        <taxon>Pseudomonadati</taxon>
        <taxon>Thermodesulfobacteriota</taxon>
        <taxon>Desulfovibrionia</taxon>
        <taxon>Desulfovibrionales</taxon>
        <taxon>Desulfovibrionaceae</taxon>
        <taxon>Alkalidesulfovibrio</taxon>
    </lineage>
</organism>
<dbReference type="STRING" id="1121439.dsat_2570"/>
<dbReference type="OrthoDB" id="9777714at2"/>
<dbReference type="eggNOG" id="COG4191">
    <property type="taxonomic scope" value="Bacteria"/>
</dbReference>
<keyword evidence="7 14" id="KW-0812">Transmembrane</keyword>
<proteinExistence type="predicted"/>
<dbReference type="GO" id="GO:0000155">
    <property type="term" value="F:phosphorelay sensor kinase activity"/>
    <property type="evidence" value="ECO:0007669"/>
    <property type="project" value="InterPro"/>
</dbReference>
<dbReference type="InterPro" id="IPR036890">
    <property type="entry name" value="HATPase_C_sf"/>
</dbReference>
<keyword evidence="8" id="KW-0547">Nucleotide-binding</keyword>
<gene>
    <name evidence="16" type="ORF">dsat_2570</name>
</gene>
<dbReference type="CDD" id="cd00075">
    <property type="entry name" value="HATPase"/>
    <property type="match status" value="1"/>
</dbReference>
<evidence type="ECO:0000259" key="15">
    <source>
        <dbReference type="PROSITE" id="PS50109"/>
    </source>
</evidence>
<dbReference type="CDD" id="cd00082">
    <property type="entry name" value="HisKA"/>
    <property type="match status" value="1"/>
</dbReference>
<keyword evidence="6" id="KW-0808">Transferase</keyword>
<comment type="subcellular location">
    <subcellularLocation>
        <location evidence="2">Cell membrane</location>
        <topology evidence="2">Multi-pass membrane protein</topology>
    </subcellularLocation>
</comment>
<evidence type="ECO:0000256" key="1">
    <source>
        <dbReference type="ARBA" id="ARBA00000085"/>
    </source>
</evidence>
<dbReference type="PANTHER" id="PTHR43065:SF46">
    <property type="entry name" value="C4-DICARBOXYLATE TRANSPORT SENSOR PROTEIN DCTB"/>
    <property type="match status" value="1"/>
</dbReference>
<dbReference type="SUPFAM" id="SSF55874">
    <property type="entry name" value="ATPase domain of HSP90 chaperone/DNA topoisomerase II/histidine kinase"/>
    <property type="match status" value="1"/>
</dbReference>
<name>S7TDM8_9BACT</name>
<keyword evidence="10" id="KW-0067">ATP-binding</keyword>
<dbReference type="SUPFAM" id="SSF47384">
    <property type="entry name" value="Homodimeric domain of signal transducing histidine kinase"/>
    <property type="match status" value="1"/>
</dbReference>
<dbReference type="Proteomes" id="UP000014975">
    <property type="component" value="Unassembled WGS sequence"/>
</dbReference>
<evidence type="ECO:0000256" key="14">
    <source>
        <dbReference type="SAM" id="Phobius"/>
    </source>
</evidence>
<dbReference type="Pfam" id="PF02518">
    <property type="entry name" value="HATPase_c"/>
    <property type="match status" value="1"/>
</dbReference>
<evidence type="ECO:0000256" key="6">
    <source>
        <dbReference type="ARBA" id="ARBA00022679"/>
    </source>
</evidence>
<evidence type="ECO:0000313" key="17">
    <source>
        <dbReference type="Proteomes" id="UP000014975"/>
    </source>
</evidence>
<accession>S7TDM8</accession>
<dbReference type="Gene3D" id="3.30.565.10">
    <property type="entry name" value="Histidine kinase-like ATPase, C-terminal domain"/>
    <property type="match status" value="1"/>
</dbReference>
<dbReference type="GO" id="GO:0005524">
    <property type="term" value="F:ATP binding"/>
    <property type="evidence" value="ECO:0007669"/>
    <property type="project" value="UniProtKB-KW"/>
</dbReference>
<evidence type="ECO:0000256" key="5">
    <source>
        <dbReference type="ARBA" id="ARBA00022553"/>
    </source>
</evidence>
<keyword evidence="5" id="KW-0597">Phosphoprotein</keyword>
<evidence type="ECO:0000256" key="10">
    <source>
        <dbReference type="ARBA" id="ARBA00022840"/>
    </source>
</evidence>
<dbReference type="PANTHER" id="PTHR43065">
    <property type="entry name" value="SENSOR HISTIDINE KINASE"/>
    <property type="match status" value="1"/>
</dbReference>
<dbReference type="InterPro" id="IPR033479">
    <property type="entry name" value="dCache_1"/>
</dbReference>
<feature type="transmembrane region" description="Helical" evidence="14">
    <location>
        <begin position="299"/>
        <end position="322"/>
    </location>
</feature>
<evidence type="ECO:0000256" key="12">
    <source>
        <dbReference type="ARBA" id="ARBA00023012"/>
    </source>
</evidence>
<dbReference type="GO" id="GO:0005886">
    <property type="term" value="C:plasma membrane"/>
    <property type="evidence" value="ECO:0007669"/>
    <property type="project" value="UniProtKB-SubCell"/>
</dbReference>
<dbReference type="RefSeq" id="WP_020886455.1">
    <property type="nucleotide sequence ID" value="NZ_ATHI01000006.1"/>
</dbReference>
<dbReference type="InterPro" id="IPR003661">
    <property type="entry name" value="HisK_dim/P_dom"/>
</dbReference>
<dbReference type="PATRIC" id="fig|1121439.3.peg.971"/>
<dbReference type="PROSITE" id="PS50109">
    <property type="entry name" value="HIS_KIN"/>
    <property type="match status" value="1"/>
</dbReference>
<reference evidence="16 17" key="1">
    <citation type="journal article" date="2013" name="Genome Announc.">
        <title>Draft genome sequences for three mercury-methylating, sulfate-reducing bacteria.</title>
        <authorList>
            <person name="Brown S.D."/>
            <person name="Hurt R.A.Jr."/>
            <person name="Gilmour C.C."/>
            <person name="Elias D.A."/>
        </authorList>
    </citation>
    <scope>NUCLEOTIDE SEQUENCE [LARGE SCALE GENOMIC DNA]</scope>
    <source>
        <strain evidence="16 17">DSM 16529</strain>
    </source>
</reference>
<keyword evidence="17" id="KW-1185">Reference proteome</keyword>
<dbReference type="EC" id="2.7.13.3" evidence="3"/>
<dbReference type="AlphaFoldDB" id="S7TDM8"/>
<evidence type="ECO:0000256" key="3">
    <source>
        <dbReference type="ARBA" id="ARBA00012438"/>
    </source>
</evidence>
<evidence type="ECO:0000313" key="16">
    <source>
        <dbReference type="EMBL" id="EPR34751.1"/>
    </source>
</evidence>
<comment type="catalytic activity">
    <reaction evidence="1">
        <text>ATP + protein L-histidine = ADP + protein N-phospho-L-histidine.</text>
        <dbReference type="EC" id="2.7.13.3"/>
    </reaction>
</comment>
<comment type="caution">
    <text evidence="16">The sequence shown here is derived from an EMBL/GenBank/DDBJ whole genome shotgun (WGS) entry which is preliminary data.</text>
</comment>
<keyword evidence="13 14" id="KW-0472">Membrane</keyword>
<dbReference type="PRINTS" id="PR00344">
    <property type="entry name" value="BCTRLSENSOR"/>
</dbReference>
<keyword evidence="9 16" id="KW-0418">Kinase</keyword>
<evidence type="ECO:0000256" key="11">
    <source>
        <dbReference type="ARBA" id="ARBA00022989"/>
    </source>
</evidence>
<dbReference type="Gene3D" id="3.30.450.20">
    <property type="entry name" value="PAS domain"/>
    <property type="match status" value="1"/>
</dbReference>
<keyword evidence="11 14" id="KW-1133">Transmembrane helix</keyword>
<dbReference type="InterPro" id="IPR003594">
    <property type="entry name" value="HATPase_dom"/>
</dbReference>
<dbReference type="CDD" id="cd12914">
    <property type="entry name" value="PDC1_DGC_like"/>
    <property type="match status" value="1"/>
</dbReference>
<keyword evidence="12" id="KW-0902">Two-component regulatory system</keyword>